<proteinExistence type="predicted"/>
<name>A0A6J5DJL7_9BURK</name>
<dbReference type="AlphaFoldDB" id="A0A6J5DJL7"/>
<accession>A0A6J5DJL7</accession>
<reference evidence="1 2" key="1">
    <citation type="submission" date="2020-04" db="EMBL/GenBank/DDBJ databases">
        <authorList>
            <person name="De Canck E."/>
        </authorList>
    </citation>
    <scope>NUCLEOTIDE SEQUENCE [LARGE SCALE GENOMIC DNA]</scope>
    <source>
        <strain evidence="1 2">LMG 29542</strain>
    </source>
</reference>
<gene>
    <name evidence="1" type="ORF">LMG29542_02327</name>
</gene>
<sequence length="205" mass="22165">MNTQSRDIEAFAGYLACDGIRIEVGFEAPAGATTAEKDAAFLAELAQQAEINYLIVGKSTVPVASAKQAASVFSAADADRLLGLADQFLEDWKESDQERDGGLGPDLVERQAEFEAIRPLLVAAPEMFAALQAIFPGLELLPDGAFRLTVAHGGELREWARIVRGAGGRWTVEHNYSTEQFEVESLLDGLRLASNMRTNHNSDVA</sequence>
<keyword evidence="2" id="KW-1185">Reference proteome</keyword>
<protein>
    <submittedName>
        <fullName evidence="1">Uncharacterized protein</fullName>
    </submittedName>
</protein>
<dbReference type="Proteomes" id="UP000494363">
    <property type="component" value="Unassembled WGS sequence"/>
</dbReference>
<evidence type="ECO:0000313" key="1">
    <source>
        <dbReference type="EMBL" id="CAB3754359.1"/>
    </source>
</evidence>
<dbReference type="EMBL" id="CADIKH010000009">
    <property type="protein sequence ID" value="CAB3754359.1"/>
    <property type="molecule type" value="Genomic_DNA"/>
</dbReference>
<evidence type="ECO:0000313" key="2">
    <source>
        <dbReference type="Proteomes" id="UP000494363"/>
    </source>
</evidence>
<dbReference type="RefSeq" id="WP_175226602.1">
    <property type="nucleotide sequence ID" value="NZ_CADIKH010000009.1"/>
</dbReference>
<organism evidence="1 2">
    <name type="scientific">Paraburkholderia humisilvae</name>
    <dbReference type="NCBI Taxonomy" id="627669"/>
    <lineage>
        <taxon>Bacteria</taxon>
        <taxon>Pseudomonadati</taxon>
        <taxon>Pseudomonadota</taxon>
        <taxon>Betaproteobacteria</taxon>
        <taxon>Burkholderiales</taxon>
        <taxon>Burkholderiaceae</taxon>
        <taxon>Paraburkholderia</taxon>
    </lineage>
</organism>